<dbReference type="GO" id="GO:0005829">
    <property type="term" value="C:cytosol"/>
    <property type="evidence" value="ECO:0007669"/>
    <property type="project" value="TreeGrafter"/>
</dbReference>
<dbReference type="EC" id="2.7.1.49" evidence="5"/>
<reference evidence="5" key="1">
    <citation type="journal article" date="2021" name="PeerJ">
        <title>Extensive microbial diversity within the chicken gut microbiome revealed by metagenomics and culture.</title>
        <authorList>
            <person name="Gilroy R."/>
            <person name="Ravi A."/>
            <person name="Getino M."/>
            <person name="Pursley I."/>
            <person name="Horton D.L."/>
            <person name="Alikhan N.F."/>
            <person name="Baker D."/>
            <person name="Gharbi K."/>
            <person name="Hall N."/>
            <person name="Watson M."/>
            <person name="Adriaenssens E.M."/>
            <person name="Foster-Nyarko E."/>
            <person name="Jarju S."/>
            <person name="Secka A."/>
            <person name="Antonio M."/>
            <person name="Oren A."/>
            <person name="Chaudhuri R.R."/>
            <person name="La Ragione R."/>
            <person name="Hildebrand F."/>
            <person name="Pallen M.J."/>
        </authorList>
    </citation>
    <scope>NUCLEOTIDE SEQUENCE</scope>
    <source>
        <strain evidence="5">ChiHecec3B27-8219</strain>
    </source>
</reference>
<keyword evidence="1" id="KW-0805">Transcription regulation</keyword>
<evidence type="ECO:0000313" key="5">
    <source>
        <dbReference type="EMBL" id="HIZ69460.1"/>
    </source>
</evidence>
<dbReference type="Pfam" id="PF08543">
    <property type="entry name" value="Phos_pyr_kin"/>
    <property type="match status" value="1"/>
</dbReference>
<keyword evidence="2" id="KW-0238">DNA-binding</keyword>
<feature type="domain" description="HTH araC/xylS-type" evidence="4">
    <location>
        <begin position="195"/>
        <end position="293"/>
    </location>
</feature>
<proteinExistence type="predicted"/>
<dbReference type="SUPFAM" id="SSF46689">
    <property type="entry name" value="Homeodomain-like"/>
    <property type="match status" value="1"/>
</dbReference>
<sequence length="299" mass="33080">MNDRQTILTITGSDSLSESGVQADIKTIADLGGVSVSAITSVTVQNTLGIQEFYDLPAEIVRGQIEALLNDVRPAVIKIGLIRSLPVLDVIVDILAHYNARHVIYAPVFISSNHERLVTDDVVEQIMRRLVPLCSLVITRKGSVHGQGNVYASAVAFYLSEGLDIEEAQARAQAYVSERELRSSDFPSRSAALYKEFLALLDTHFRANSDVAFYASRLNVSSRYLAQVCRKLGLKSPKAFIDERLGKESERLLSNPLHTIQQVAYELGFSSQAHFSKFFKKITGQSPSEYRKSIAKTKS</sequence>
<dbReference type="SUPFAM" id="SSF53613">
    <property type="entry name" value="Ribokinase-like"/>
    <property type="match status" value="1"/>
</dbReference>
<dbReference type="InterPro" id="IPR009057">
    <property type="entry name" value="Homeodomain-like_sf"/>
</dbReference>
<evidence type="ECO:0000259" key="4">
    <source>
        <dbReference type="PROSITE" id="PS01124"/>
    </source>
</evidence>
<keyword evidence="3" id="KW-0804">Transcription</keyword>
<dbReference type="PROSITE" id="PS01124">
    <property type="entry name" value="HTH_ARAC_FAMILY_2"/>
    <property type="match status" value="1"/>
</dbReference>
<evidence type="ECO:0000256" key="3">
    <source>
        <dbReference type="ARBA" id="ARBA00023163"/>
    </source>
</evidence>
<protein>
    <submittedName>
        <fullName evidence="5">Bifunctional hydroxymethylpyrimidine kinase/phosphomethylpyrimidine kinase</fullName>
        <ecNumber evidence="5">2.7.1.49</ecNumber>
        <ecNumber evidence="5">2.7.4.7</ecNumber>
    </submittedName>
</protein>
<dbReference type="InterPro" id="IPR018060">
    <property type="entry name" value="HTH_AraC"/>
</dbReference>
<dbReference type="Pfam" id="PF12833">
    <property type="entry name" value="HTH_18"/>
    <property type="match status" value="1"/>
</dbReference>
<dbReference type="EC" id="2.7.4.7" evidence="5"/>
<dbReference type="SMART" id="SM00342">
    <property type="entry name" value="HTH_ARAC"/>
    <property type="match status" value="1"/>
</dbReference>
<keyword evidence="5" id="KW-0418">Kinase</keyword>
<organism evidence="5 6">
    <name type="scientific">Candidatus Prevotella avicola</name>
    <dbReference type="NCBI Taxonomy" id="2838738"/>
    <lineage>
        <taxon>Bacteria</taxon>
        <taxon>Pseudomonadati</taxon>
        <taxon>Bacteroidota</taxon>
        <taxon>Bacteroidia</taxon>
        <taxon>Bacteroidales</taxon>
        <taxon>Prevotellaceae</taxon>
        <taxon>Prevotella</taxon>
    </lineage>
</organism>
<dbReference type="GO" id="GO:0008972">
    <property type="term" value="F:phosphomethylpyrimidine kinase activity"/>
    <property type="evidence" value="ECO:0007669"/>
    <property type="project" value="UniProtKB-EC"/>
</dbReference>
<dbReference type="EMBL" id="DXBE01000047">
    <property type="protein sequence ID" value="HIZ69460.1"/>
    <property type="molecule type" value="Genomic_DNA"/>
</dbReference>
<dbReference type="PRINTS" id="PR00032">
    <property type="entry name" value="HTHARAC"/>
</dbReference>
<dbReference type="AlphaFoldDB" id="A0A9D2FZT5"/>
<dbReference type="InterPro" id="IPR020449">
    <property type="entry name" value="Tscrpt_reg_AraC-type_HTH"/>
</dbReference>
<dbReference type="InterPro" id="IPR029056">
    <property type="entry name" value="Ribokinase-like"/>
</dbReference>
<dbReference type="Gene3D" id="1.10.10.60">
    <property type="entry name" value="Homeodomain-like"/>
    <property type="match status" value="1"/>
</dbReference>
<gene>
    <name evidence="5" type="ORF">H9966_06235</name>
</gene>
<comment type="caution">
    <text evidence="5">The sequence shown here is derived from an EMBL/GenBank/DDBJ whole genome shotgun (WGS) entry which is preliminary data.</text>
</comment>
<dbReference type="Proteomes" id="UP000824055">
    <property type="component" value="Unassembled WGS sequence"/>
</dbReference>
<dbReference type="InterPro" id="IPR013749">
    <property type="entry name" value="PM/HMP-P_kinase-1"/>
</dbReference>
<dbReference type="PANTHER" id="PTHR20858">
    <property type="entry name" value="PHOSPHOMETHYLPYRIMIDINE KINASE"/>
    <property type="match status" value="1"/>
</dbReference>
<evidence type="ECO:0000256" key="2">
    <source>
        <dbReference type="ARBA" id="ARBA00023125"/>
    </source>
</evidence>
<dbReference type="GO" id="GO:0043565">
    <property type="term" value="F:sequence-specific DNA binding"/>
    <property type="evidence" value="ECO:0007669"/>
    <property type="project" value="InterPro"/>
</dbReference>
<evidence type="ECO:0000313" key="6">
    <source>
        <dbReference type="Proteomes" id="UP000824055"/>
    </source>
</evidence>
<keyword evidence="5" id="KW-0808">Transferase</keyword>
<evidence type="ECO:0000256" key="1">
    <source>
        <dbReference type="ARBA" id="ARBA00023015"/>
    </source>
</evidence>
<dbReference type="Gene3D" id="3.40.1190.20">
    <property type="match status" value="1"/>
</dbReference>
<dbReference type="GO" id="GO:0008902">
    <property type="term" value="F:hydroxymethylpyrimidine kinase activity"/>
    <property type="evidence" value="ECO:0007669"/>
    <property type="project" value="UniProtKB-EC"/>
</dbReference>
<reference evidence="5" key="2">
    <citation type="submission" date="2021-04" db="EMBL/GenBank/DDBJ databases">
        <authorList>
            <person name="Gilroy R."/>
        </authorList>
    </citation>
    <scope>NUCLEOTIDE SEQUENCE</scope>
    <source>
        <strain evidence="5">ChiHecec3B27-8219</strain>
    </source>
</reference>
<dbReference type="PANTHER" id="PTHR20858:SF17">
    <property type="entry name" value="HYDROXYMETHYLPYRIMIDINE_PHOSPHOMETHYLPYRIMIDINE KINASE THI20-RELATED"/>
    <property type="match status" value="1"/>
</dbReference>
<name>A0A9D2FZT5_9BACT</name>
<dbReference type="GO" id="GO:0003700">
    <property type="term" value="F:DNA-binding transcription factor activity"/>
    <property type="evidence" value="ECO:0007669"/>
    <property type="project" value="InterPro"/>
</dbReference>
<accession>A0A9D2FZT5</accession>
<dbReference type="GO" id="GO:0009228">
    <property type="term" value="P:thiamine biosynthetic process"/>
    <property type="evidence" value="ECO:0007669"/>
    <property type="project" value="TreeGrafter"/>
</dbReference>